<name>R4K0K6_CLOPA</name>
<reference evidence="3 4" key="1">
    <citation type="submission" date="2012-01" db="EMBL/GenBank/DDBJ databases">
        <title>Complete sequence of chromosome of Clostridium pasteurianum BC1.</title>
        <authorList>
            <consortium name="US DOE Joint Genome Institute"/>
            <person name="Lucas S."/>
            <person name="Han J."/>
            <person name="Lapidus A."/>
            <person name="Cheng J.-F."/>
            <person name="Goodwin L."/>
            <person name="Pitluck S."/>
            <person name="Peters L."/>
            <person name="Mikhailova N."/>
            <person name="Teshima H."/>
            <person name="Detter J.C."/>
            <person name="Han C."/>
            <person name="Tapia R."/>
            <person name="Land M."/>
            <person name="Hauser L."/>
            <person name="Kyrpides N."/>
            <person name="Ivanova N."/>
            <person name="Pagani I."/>
            <person name="Dunn J."/>
            <person name="Taghavi S."/>
            <person name="Francis A."/>
            <person name="van der Lelie D."/>
            <person name="Woyke T."/>
        </authorList>
    </citation>
    <scope>NUCLEOTIDE SEQUENCE [LARGE SCALE GENOMIC DNA]</scope>
    <source>
        <strain evidence="3 4">BC1</strain>
    </source>
</reference>
<keyword evidence="4" id="KW-1185">Reference proteome</keyword>
<dbReference type="PATRIC" id="fig|86416.3.peg.1670"/>
<dbReference type="EMBL" id="CP003261">
    <property type="protein sequence ID" value="AGK96617.1"/>
    <property type="molecule type" value="Genomic_DNA"/>
</dbReference>
<keyword evidence="1" id="KW-1133">Transmembrane helix</keyword>
<dbReference type="AlphaFoldDB" id="R4K0K6"/>
<proteinExistence type="predicted"/>
<dbReference type="HOGENOM" id="CLU_1999943_0_0_9"/>
<evidence type="ECO:0000313" key="4">
    <source>
        <dbReference type="Proteomes" id="UP000013523"/>
    </source>
</evidence>
<dbReference type="RefSeq" id="WP_015614936.1">
    <property type="nucleotide sequence ID" value="NC_021182.1"/>
</dbReference>
<evidence type="ECO:0000256" key="1">
    <source>
        <dbReference type="SAM" id="Phobius"/>
    </source>
</evidence>
<feature type="transmembrane region" description="Helical" evidence="1">
    <location>
        <begin position="36"/>
        <end position="65"/>
    </location>
</feature>
<dbReference type="STRING" id="86416.Clopa_1695"/>
<dbReference type="InterPro" id="IPR018649">
    <property type="entry name" value="SHOCT"/>
</dbReference>
<accession>R4K0K6</accession>
<protein>
    <recommendedName>
        <fullName evidence="2">SHOCT domain-containing protein</fullName>
    </recommendedName>
</protein>
<keyword evidence="1" id="KW-0812">Transmembrane</keyword>
<feature type="transmembrane region" description="Helical" evidence="1">
    <location>
        <begin position="12"/>
        <end position="30"/>
    </location>
</feature>
<organism evidence="3 4">
    <name type="scientific">Clostridium pasteurianum BC1</name>
    <dbReference type="NCBI Taxonomy" id="86416"/>
    <lineage>
        <taxon>Bacteria</taxon>
        <taxon>Bacillati</taxon>
        <taxon>Bacillota</taxon>
        <taxon>Clostridia</taxon>
        <taxon>Eubacteriales</taxon>
        <taxon>Clostridiaceae</taxon>
        <taxon>Clostridium</taxon>
    </lineage>
</organism>
<feature type="domain" description="SHOCT" evidence="2">
    <location>
        <begin position="94"/>
        <end position="121"/>
    </location>
</feature>
<sequence>MSYKRPSPKKPVLITALIFALLGGFMTSQFPTTDSILTTIAVSLTMAGSSAILGAIVGFIIYVIFKPSNTSILLREQTELLRNKMGDSKGSKADELNKIAELRKNGAITEEEFNRLKNEILNRK</sequence>
<dbReference type="OrthoDB" id="1908357at2"/>
<dbReference type="Proteomes" id="UP000013523">
    <property type="component" value="Chromosome"/>
</dbReference>
<gene>
    <name evidence="3" type="ORF">Clopa_1695</name>
</gene>
<keyword evidence="1" id="KW-0472">Membrane</keyword>
<evidence type="ECO:0000313" key="3">
    <source>
        <dbReference type="EMBL" id="AGK96617.1"/>
    </source>
</evidence>
<dbReference type="Pfam" id="PF09851">
    <property type="entry name" value="SHOCT"/>
    <property type="match status" value="1"/>
</dbReference>
<dbReference type="KEGG" id="cpas:Clopa_1695"/>
<evidence type="ECO:0000259" key="2">
    <source>
        <dbReference type="Pfam" id="PF09851"/>
    </source>
</evidence>